<sequence length="105" mass="11584">MTARGWIGYLKVDLLSSSFQTLKDRRSWIRSTLDQARGKFNVSVGDLSPDGAVTRVTLCFALAGSSSSDVEGRLGSLRSLVSRMAEDHGLEVLDFWEEVLCDDDI</sequence>
<organism evidence="1 2">
    <name type="scientific">Thermanaerovibrio acidaminovorans (strain ATCC 49978 / DSM 6589 / Su883)</name>
    <name type="common">Selenomonas acidaminovorans</name>
    <dbReference type="NCBI Taxonomy" id="525903"/>
    <lineage>
        <taxon>Bacteria</taxon>
        <taxon>Thermotogati</taxon>
        <taxon>Synergistota</taxon>
        <taxon>Synergistia</taxon>
        <taxon>Synergistales</taxon>
        <taxon>Synergistaceae</taxon>
        <taxon>Thermanaerovibrio</taxon>
    </lineage>
</organism>
<dbReference type="InterPro" id="IPR036746">
    <property type="entry name" value="TT1725-like_sf"/>
</dbReference>
<dbReference type="EnsemblBacteria" id="ACZ19224">
    <property type="protein sequence ID" value="ACZ19224"/>
    <property type="gene ID" value="Taci_0992"/>
</dbReference>
<evidence type="ECO:0008006" key="3">
    <source>
        <dbReference type="Google" id="ProtNLM"/>
    </source>
</evidence>
<dbReference type="OrthoDB" id="9809023at2"/>
<dbReference type="STRING" id="525903.Taci_0992"/>
<dbReference type="HOGENOM" id="CLU_149981_4_0_0"/>
<dbReference type="InterPro" id="IPR007546">
    <property type="entry name" value="DUF503"/>
</dbReference>
<dbReference type="Pfam" id="PF04456">
    <property type="entry name" value="DUF503"/>
    <property type="match status" value="1"/>
</dbReference>
<gene>
    <name evidence="1" type="ordered locus">Taci_0992</name>
</gene>
<reference evidence="1 2" key="1">
    <citation type="journal article" date="2009" name="Stand. Genomic Sci.">
        <title>Complete genome sequence of Thermanaerovibrio acidaminovorans type strain (Su883).</title>
        <authorList>
            <person name="Chovatia M."/>
            <person name="Sikorski J."/>
            <person name="Schroder M."/>
            <person name="Lapidus A."/>
            <person name="Nolan M."/>
            <person name="Tice H."/>
            <person name="Glavina Del Rio T."/>
            <person name="Copeland A."/>
            <person name="Cheng J.F."/>
            <person name="Lucas S."/>
            <person name="Chen F."/>
            <person name="Bruce D."/>
            <person name="Goodwin L."/>
            <person name="Pitluck S."/>
            <person name="Ivanova N."/>
            <person name="Mavromatis K."/>
            <person name="Ovchinnikova G."/>
            <person name="Pati A."/>
            <person name="Chen A."/>
            <person name="Palaniappan K."/>
            <person name="Land M."/>
            <person name="Hauser L."/>
            <person name="Chang Y.J."/>
            <person name="Jeffries C.D."/>
            <person name="Chain P."/>
            <person name="Saunders E."/>
            <person name="Detter J.C."/>
            <person name="Brettin T."/>
            <person name="Rohde M."/>
            <person name="Goker M."/>
            <person name="Spring S."/>
            <person name="Bristow J."/>
            <person name="Markowitz V."/>
            <person name="Hugenholtz P."/>
            <person name="Kyrpides N.C."/>
            <person name="Klenk H.P."/>
            <person name="Eisen J.A."/>
        </authorList>
    </citation>
    <scope>NUCLEOTIDE SEQUENCE [LARGE SCALE GENOMIC DNA]</scope>
    <source>
        <strain evidence="2">ATCC 49978 / DSM 6589 / Su883</strain>
    </source>
</reference>
<name>D1BAC1_THEAS</name>
<dbReference type="AlphaFoldDB" id="D1BAC1"/>
<dbReference type="SUPFAM" id="SSF103007">
    <property type="entry name" value="Hypothetical protein TT1725"/>
    <property type="match status" value="1"/>
</dbReference>
<dbReference type="Proteomes" id="UP000002030">
    <property type="component" value="Chromosome"/>
</dbReference>
<evidence type="ECO:0000313" key="2">
    <source>
        <dbReference type="Proteomes" id="UP000002030"/>
    </source>
</evidence>
<dbReference type="EMBL" id="CP001818">
    <property type="protein sequence ID" value="ACZ19224.1"/>
    <property type="molecule type" value="Genomic_DNA"/>
</dbReference>
<protein>
    <recommendedName>
        <fullName evidence="3">DUF503 domain-containing protein</fullName>
    </recommendedName>
</protein>
<proteinExistence type="predicted"/>
<dbReference type="KEGG" id="tai:Taci_0992"/>
<dbReference type="RefSeq" id="WP_012869739.1">
    <property type="nucleotide sequence ID" value="NC_013522.1"/>
</dbReference>
<keyword evidence="2" id="KW-1185">Reference proteome</keyword>
<dbReference type="Gene3D" id="3.30.70.1120">
    <property type="entry name" value="TT1725-like"/>
    <property type="match status" value="1"/>
</dbReference>
<dbReference type="eggNOG" id="COG1550">
    <property type="taxonomic scope" value="Bacteria"/>
</dbReference>
<accession>D1BAC1</accession>
<evidence type="ECO:0000313" key="1">
    <source>
        <dbReference type="EMBL" id="ACZ19224.1"/>
    </source>
</evidence>